<reference evidence="2 3" key="1">
    <citation type="submission" date="2018-06" db="EMBL/GenBank/DDBJ databases">
        <title>Comparative genomics reveals the genomic features of Rhizophagus irregularis, R. cerebriforme, R. diaphanum and Gigaspora rosea, and their symbiotic lifestyle signature.</title>
        <authorList>
            <person name="Morin E."/>
            <person name="San Clemente H."/>
            <person name="Chen E.C.H."/>
            <person name="De La Providencia I."/>
            <person name="Hainaut M."/>
            <person name="Kuo A."/>
            <person name="Kohler A."/>
            <person name="Murat C."/>
            <person name="Tang N."/>
            <person name="Roy S."/>
            <person name="Loubradou J."/>
            <person name="Henrissat B."/>
            <person name="Grigoriev I.V."/>
            <person name="Corradi N."/>
            <person name="Roux C."/>
            <person name="Martin F.M."/>
        </authorList>
    </citation>
    <scope>NUCLEOTIDE SEQUENCE [LARGE SCALE GENOMIC DNA]</scope>
    <source>
        <strain evidence="2 3">DAOM 227022</strain>
    </source>
</reference>
<dbReference type="Pfam" id="PF08238">
    <property type="entry name" value="Sel1"/>
    <property type="match status" value="5"/>
</dbReference>
<comment type="similarity">
    <text evidence="1">Belongs to the sel-1 family.</text>
</comment>
<dbReference type="OrthoDB" id="272077at2759"/>
<evidence type="ECO:0000313" key="2">
    <source>
        <dbReference type="EMBL" id="RIA95355.1"/>
    </source>
</evidence>
<protein>
    <recommendedName>
        <fullName evidence="4">Sel1 repeat domain-containing protein</fullName>
    </recommendedName>
</protein>
<dbReference type="InterPro" id="IPR006597">
    <property type="entry name" value="Sel1-like"/>
</dbReference>
<organism evidence="2 3">
    <name type="scientific">Glomus cerebriforme</name>
    <dbReference type="NCBI Taxonomy" id="658196"/>
    <lineage>
        <taxon>Eukaryota</taxon>
        <taxon>Fungi</taxon>
        <taxon>Fungi incertae sedis</taxon>
        <taxon>Mucoromycota</taxon>
        <taxon>Glomeromycotina</taxon>
        <taxon>Glomeromycetes</taxon>
        <taxon>Glomerales</taxon>
        <taxon>Glomeraceae</taxon>
        <taxon>Glomus</taxon>
    </lineage>
</organism>
<proteinExistence type="inferred from homology"/>
<dbReference type="EMBL" id="QKYT01000062">
    <property type="protein sequence ID" value="RIA95355.1"/>
    <property type="molecule type" value="Genomic_DNA"/>
</dbReference>
<dbReference type="Gene3D" id="1.25.40.10">
    <property type="entry name" value="Tetratricopeptide repeat domain"/>
    <property type="match status" value="2"/>
</dbReference>
<dbReference type="SMART" id="SM00671">
    <property type="entry name" value="SEL1"/>
    <property type="match status" value="5"/>
</dbReference>
<dbReference type="PANTHER" id="PTHR11102">
    <property type="entry name" value="SEL-1-LIKE PROTEIN"/>
    <property type="match status" value="1"/>
</dbReference>
<name>A0A397TFY3_9GLOM</name>
<accession>A0A397TFY3</accession>
<dbReference type="InterPro" id="IPR050767">
    <property type="entry name" value="Sel1_AlgK"/>
</dbReference>
<evidence type="ECO:0000313" key="3">
    <source>
        <dbReference type="Proteomes" id="UP000265703"/>
    </source>
</evidence>
<dbReference type="PANTHER" id="PTHR11102:SF160">
    <property type="entry name" value="ERAD-ASSOCIATED E3 UBIQUITIN-PROTEIN LIGASE COMPONENT HRD3"/>
    <property type="match status" value="1"/>
</dbReference>
<keyword evidence="3" id="KW-1185">Reference proteome</keyword>
<dbReference type="SUPFAM" id="SSF81901">
    <property type="entry name" value="HCP-like"/>
    <property type="match status" value="2"/>
</dbReference>
<sequence length="315" mass="36522">MNDSTEMQAVNKYYEYYQTNKQLDSDHINISNSLHGELSSIVQNFSKINIKEIESTIQYIHENIFEEDLNIVMDEVVELIFMELNKGNGEKAIKRYVLDYFNKHKLNSREIYSWLLNNQNSSNSFYLLGYFYYNGIEINLNKQKAFVLYQKAVFENKVAQYDLANMYMDRDGGVDINYNKAFELSKQLAKEGYSSGTHLLGYCYEHGIGTVINYKKAFEFYQKAAILENSYGLNNLGWCYENGLGTEINNKKAFELYQKAADLGNGLAQYNLAFMYEKGEGTEKDTSKAIYWYKKAVEQGCQDAQLELDALEELL</sequence>
<dbReference type="InterPro" id="IPR011990">
    <property type="entry name" value="TPR-like_helical_dom_sf"/>
</dbReference>
<comment type="caution">
    <text evidence="2">The sequence shown here is derived from an EMBL/GenBank/DDBJ whole genome shotgun (WGS) entry which is preliminary data.</text>
</comment>
<evidence type="ECO:0008006" key="4">
    <source>
        <dbReference type="Google" id="ProtNLM"/>
    </source>
</evidence>
<evidence type="ECO:0000256" key="1">
    <source>
        <dbReference type="ARBA" id="ARBA00038101"/>
    </source>
</evidence>
<dbReference type="AlphaFoldDB" id="A0A397TFY3"/>
<gene>
    <name evidence="2" type="ORF">C1645_872790</name>
</gene>
<dbReference type="Proteomes" id="UP000265703">
    <property type="component" value="Unassembled WGS sequence"/>
</dbReference>